<dbReference type="SMART" id="SM00797">
    <property type="entry name" value="AHS2"/>
    <property type="match status" value="1"/>
</dbReference>
<dbReference type="Gene3D" id="2.40.100.10">
    <property type="entry name" value="Cyclophilin-like"/>
    <property type="match status" value="1"/>
</dbReference>
<keyword evidence="3" id="KW-0067">ATP-binding</keyword>
<dbReference type="GO" id="GO:0005524">
    <property type="term" value="F:ATP binding"/>
    <property type="evidence" value="ECO:0007669"/>
    <property type="project" value="UniProtKB-KW"/>
</dbReference>
<dbReference type="GO" id="GO:0016787">
    <property type="term" value="F:hydrolase activity"/>
    <property type="evidence" value="ECO:0007669"/>
    <property type="project" value="UniProtKB-KW"/>
</dbReference>
<organism evidence="5 6">
    <name type="scientific">Pseudoalteromonas tunicata D2</name>
    <dbReference type="NCBI Taxonomy" id="87626"/>
    <lineage>
        <taxon>Bacteria</taxon>
        <taxon>Pseudomonadati</taxon>
        <taxon>Pseudomonadota</taxon>
        <taxon>Gammaproteobacteria</taxon>
        <taxon>Alteromonadales</taxon>
        <taxon>Pseudoalteromonadaceae</taxon>
        <taxon>Pseudoalteromonas</taxon>
    </lineage>
</organism>
<dbReference type="Pfam" id="PF02626">
    <property type="entry name" value="CT_A_B"/>
    <property type="match status" value="1"/>
</dbReference>
<dbReference type="NCBIfam" id="TIGR00724">
    <property type="entry name" value="urea_amlyse_rel"/>
    <property type="match status" value="1"/>
</dbReference>
<comment type="caution">
    <text evidence="5">The sequence shown here is derived from an EMBL/GenBank/DDBJ whole genome shotgun (WGS) entry which is preliminary data.</text>
</comment>
<dbReference type="SUPFAM" id="SSF50891">
    <property type="entry name" value="Cyclophilin-like"/>
    <property type="match status" value="1"/>
</dbReference>
<keyword evidence="1" id="KW-0547">Nucleotide-binding</keyword>
<dbReference type="HOGENOM" id="CLU_028967_0_3_6"/>
<protein>
    <recommendedName>
        <fullName evidence="4">Carboxyltransferase domain-containing protein</fullName>
    </recommendedName>
</protein>
<dbReference type="STRING" id="87626.PTD2_21602"/>
<name>A4CAP6_9GAMM</name>
<dbReference type="AlphaFoldDB" id="A4CAP6"/>
<dbReference type="InterPro" id="IPR003778">
    <property type="entry name" value="CT_A_B"/>
</dbReference>
<dbReference type="PANTHER" id="PTHR43309:SF4">
    <property type="entry name" value="CARBOXYLTRANSFERASE DOMAIN-CONTAINING PROTEIN"/>
    <property type="match status" value="1"/>
</dbReference>
<proteinExistence type="predicted"/>
<dbReference type="InterPro" id="IPR029000">
    <property type="entry name" value="Cyclophilin-like_dom_sf"/>
</dbReference>
<sequence>MKQALQVIQSGILSQIQDLGRFGQAHLGMTTSGAADPFAHRIANRLLGNNDNAPVIEISLGGAEFVALNRITIALCGADCPLYVNQQPISNWQSHHLVAGDRLSIGMAMQGTRIYLAISQGFKVNKQFGSTSTTIREAIGGLDGQALFAKQILTVPTLSAAPLQQLAFQHRHTYPDALQLRVILGYQARQFPSVQIERFLHHRYQITNQSDRMGYRLSGVAIDSKQSQMYSEGICYGAIQVPPDGQPIILLNDRQTIGGYPKLGTVLSLDCAKLAQSRPGVEVSFCAISQEEAHNALLLHQQKFNNLSFVPLSN</sequence>
<reference evidence="5 6" key="1">
    <citation type="submission" date="2006-02" db="EMBL/GenBank/DDBJ databases">
        <authorList>
            <person name="Moran M.A."/>
            <person name="Kjelleberg S."/>
            <person name="Egan S."/>
            <person name="Saunders N."/>
            <person name="Thomas T."/>
            <person name="Ferriera S."/>
            <person name="Johnson J."/>
            <person name="Kravitz S."/>
            <person name="Halpern A."/>
            <person name="Remington K."/>
            <person name="Beeson K."/>
            <person name="Tran B."/>
            <person name="Rogers Y.-H."/>
            <person name="Friedman R."/>
            <person name="Venter J.C."/>
        </authorList>
    </citation>
    <scope>NUCLEOTIDE SEQUENCE [LARGE SCALE GENOMIC DNA]</scope>
    <source>
        <strain evidence="5 6">D2</strain>
    </source>
</reference>
<evidence type="ECO:0000256" key="2">
    <source>
        <dbReference type="ARBA" id="ARBA00022801"/>
    </source>
</evidence>
<evidence type="ECO:0000256" key="3">
    <source>
        <dbReference type="ARBA" id="ARBA00022840"/>
    </source>
</evidence>
<gene>
    <name evidence="5" type="ORF">PTD2_21602</name>
</gene>
<dbReference type="RefSeq" id="WP_009840282.1">
    <property type="nucleotide sequence ID" value="NZ_CH959301.1"/>
</dbReference>
<evidence type="ECO:0000256" key="1">
    <source>
        <dbReference type="ARBA" id="ARBA00022741"/>
    </source>
</evidence>
<dbReference type="OrthoDB" id="9768696at2"/>
<evidence type="ECO:0000313" key="6">
    <source>
        <dbReference type="Proteomes" id="UP000006201"/>
    </source>
</evidence>
<dbReference type="Proteomes" id="UP000006201">
    <property type="component" value="Unassembled WGS sequence"/>
</dbReference>
<evidence type="ECO:0000259" key="4">
    <source>
        <dbReference type="SMART" id="SM00797"/>
    </source>
</evidence>
<dbReference type="EMBL" id="AAOH01000004">
    <property type="protein sequence ID" value="EAR28454.1"/>
    <property type="molecule type" value="Genomic_DNA"/>
</dbReference>
<dbReference type="PANTHER" id="PTHR43309">
    <property type="entry name" value="5-OXOPROLINASE SUBUNIT C"/>
    <property type="match status" value="1"/>
</dbReference>
<dbReference type="eggNOG" id="COG1984">
    <property type="taxonomic scope" value="Bacteria"/>
</dbReference>
<keyword evidence="6" id="KW-1185">Reference proteome</keyword>
<accession>A4CAP6</accession>
<keyword evidence="2" id="KW-0378">Hydrolase</keyword>
<evidence type="ECO:0000313" key="5">
    <source>
        <dbReference type="EMBL" id="EAR28454.1"/>
    </source>
</evidence>
<feature type="domain" description="Carboxyltransferase" evidence="4">
    <location>
        <begin position="26"/>
        <end position="304"/>
    </location>
</feature>
<dbReference type="InterPro" id="IPR052708">
    <property type="entry name" value="PxpC"/>
</dbReference>